<protein>
    <submittedName>
        <fullName evidence="2">Uncharacterized protein</fullName>
    </submittedName>
</protein>
<dbReference type="InParanoid" id="A0A061F983"/>
<evidence type="ECO:0000256" key="1">
    <source>
        <dbReference type="SAM" id="MobiDB-lite"/>
    </source>
</evidence>
<feature type="compositionally biased region" description="Basic and acidic residues" evidence="1">
    <location>
        <begin position="1"/>
        <end position="17"/>
    </location>
</feature>
<proteinExistence type="predicted"/>
<dbReference type="HOGENOM" id="CLU_2676092_0_0_1"/>
<evidence type="ECO:0000313" key="3">
    <source>
        <dbReference type="Proteomes" id="UP000026915"/>
    </source>
</evidence>
<name>A0A061F983_THECC</name>
<accession>A0A061F983</accession>
<feature type="region of interest" description="Disordered" evidence="1">
    <location>
        <begin position="1"/>
        <end position="24"/>
    </location>
</feature>
<keyword evidence="3" id="KW-1185">Reference proteome</keyword>
<dbReference type="Proteomes" id="UP000026915">
    <property type="component" value="Chromosome 7"/>
</dbReference>
<gene>
    <name evidence="2" type="ORF">TCM_031765</name>
</gene>
<evidence type="ECO:0000313" key="2">
    <source>
        <dbReference type="EMBL" id="EOY13242.1"/>
    </source>
</evidence>
<organism evidence="2 3">
    <name type="scientific">Theobroma cacao</name>
    <name type="common">Cacao</name>
    <name type="synonym">Cocoa</name>
    <dbReference type="NCBI Taxonomy" id="3641"/>
    <lineage>
        <taxon>Eukaryota</taxon>
        <taxon>Viridiplantae</taxon>
        <taxon>Streptophyta</taxon>
        <taxon>Embryophyta</taxon>
        <taxon>Tracheophyta</taxon>
        <taxon>Spermatophyta</taxon>
        <taxon>Magnoliopsida</taxon>
        <taxon>eudicotyledons</taxon>
        <taxon>Gunneridae</taxon>
        <taxon>Pentapetalae</taxon>
        <taxon>rosids</taxon>
        <taxon>malvids</taxon>
        <taxon>Malvales</taxon>
        <taxon>Malvaceae</taxon>
        <taxon>Byttnerioideae</taxon>
        <taxon>Theobroma</taxon>
    </lineage>
</organism>
<dbReference type="EMBL" id="CM001885">
    <property type="protein sequence ID" value="EOY13242.1"/>
    <property type="molecule type" value="Genomic_DNA"/>
</dbReference>
<reference evidence="2 3" key="1">
    <citation type="journal article" date="2013" name="Genome Biol.">
        <title>The genome sequence of the most widely cultivated cacao type and its use to identify candidate genes regulating pod color.</title>
        <authorList>
            <person name="Motamayor J.C."/>
            <person name="Mockaitis K."/>
            <person name="Schmutz J."/>
            <person name="Haiminen N."/>
            <person name="Iii D.L."/>
            <person name="Cornejo O."/>
            <person name="Findley S.D."/>
            <person name="Zheng P."/>
            <person name="Utro F."/>
            <person name="Royaert S."/>
            <person name="Saski C."/>
            <person name="Jenkins J."/>
            <person name="Podicheti R."/>
            <person name="Zhao M."/>
            <person name="Scheffler B.E."/>
            <person name="Stack J.C."/>
            <person name="Feltus F.A."/>
            <person name="Mustiga G.M."/>
            <person name="Amores F."/>
            <person name="Phillips W."/>
            <person name="Marelli J.P."/>
            <person name="May G.D."/>
            <person name="Shapiro H."/>
            <person name="Ma J."/>
            <person name="Bustamante C.D."/>
            <person name="Schnell R.J."/>
            <person name="Main D."/>
            <person name="Gilbert D."/>
            <person name="Parida L."/>
            <person name="Kuhn D.N."/>
        </authorList>
    </citation>
    <scope>NUCLEOTIDE SEQUENCE [LARGE SCALE GENOMIC DNA]</scope>
    <source>
        <strain evidence="3">cv. Matina 1-6</strain>
    </source>
</reference>
<dbReference type="AlphaFoldDB" id="A0A061F983"/>
<sequence length="75" mass="8886">MEYKQSFAKMEREKEQTSKLCNMESERRENEEVLRCDAERSHLVSVHCRHCQQIGMPCDKKSGAKKTIHKHSHNQ</sequence>
<dbReference type="Gramene" id="EOY13242">
    <property type="protein sequence ID" value="EOY13242"/>
    <property type="gene ID" value="TCM_031765"/>
</dbReference>